<organism evidence="3 4">
    <name type="scientific">Penicillium steckii</name>
    <dbReference type="NCBI Taxonomy" id="303698"/>
    <lineage>
        <taxon>Eukaryota</taxon>
        <taxon>Fungi</taxon>
        <taxon>Dikarya</taxon>
        <taxon>Ascomycota</taxon>
        <taxon>Pezizomycotina</taxon>
        <taxon>Eurotiomycetes</taxon>
        <taxon>Eurotiomycetidae</taxon>
        <taxon>Eurotiales</taxon>
        <taxon>Aspergillaceae</taxon>
        <taxon>Penicillium</taxon>
    </lineage>
</organism>
<gene>
    <name evidence="3" type="ORF">PENSTE_c034G06967</name>
</gene>
<dbReference type="InterPro" id="IPR003830">
    <property type="entry name" value="ComA_synth"/>
</dbReference>
<comment type="similarity">
    <text evidence="1">Belongs to the phosphosulfolactate synthase family.</text>
</comment>
<reference evidence="4" key="1">
    <citation type="journal article" date="2017" name="Nat. Microbiol.">
        <title>Global analysis of biosynthetic gene clusters reveals vast potential of secondary metabolite production in Penicillium species.</title>
        <authorList>
            <person name="Nielsen J.C."/>
            <person name="Grijseels S."/>
            <person name="Prigent S."/>
            <person name="Ji B."/>
            <person name="Dainat J."/>
            <person name="Nielsen K.F."/>
            <person name="Frisvad J.C."/>
            <person name="Workman M."/>
            <person name="Nielsen J."/>
        </authorList>
    </citation>
    <scope>NUCLEOTIDE SEQUENCE [LARGE SCALE GENOMIC DNA]</scope>
    <source>
        <strain evidence="4">IBT 24891</strain>
    </source>
</reference>
<dbReference type="STRING" id="303698.A0A1V6SLF6"/>
<dbReference type="OrthoDB" id="47007at2759"/>
<dbReference type="Proteomes" id="UP000191285">
    <property type="component" value="Unassembled WGS sequence"/>
</dbReference>
<evidence type="ECO:0000256" key="2">
    <source>
        <dbReference type="SAM" id="MobiDB-lite"/>
    </source>
</evidence>
<evidence type="ECO:0000313" key="3">
    <source>
        <dbReference type="EMBL" id="OQE14590.1"/>
    </source>
</evidence>
<comment type="caution">
    <text evidence="3">The sequence shown here is derived from an EMBL/GenBank/DDBJ whole genome shotgun (WGS) entry which is preliminary data.</text>
</comment>
<protein>
    <recommendedName>
        <fullName evidence="5">Sulfonate biosynthesis enzyme</fullName>
    </recommendedName>
</protein>
<name>A0A1V6SLF6_9EURO</name>
<dbReference type="InterPro" id="IPR036112">
    <property type="entry name" value="ComA_synth_sf"/>
</dbReference>
<accession>A0A1V6SLF6</accession>
<dbReference type="Gene3D" id="3.20.20.70">
    <property type="entry name" value="Aldolase class I"/>
    <property type="match status" value="1"/>
</dbReference>
<dbReference type="PANTHER" id="PTHR48413">
    <property type="match status" value="1"/>
</dbReference>
<dbReference type="EMBL" id="MLKD01000034">
    <property type="protein sequence ID" value="OQE14590.1"/>
    <property type="molecule type" value="Genomic_DNA"/>
</dbReference>
<evidence type="ECO:0000256" key="1">
    <source>
        <dbReference type="ARBA" id="ARBA00010424"/>
    </source>
</evidence>
<feature type="region of interest" description="Disordered" evidence="2">
    <location>
        <begin position="1"/>
        <end position="50"/>
    </location>
</feature>
<feature type="compositionally biased region" description="Polar residues" evidence="2">
    <location>
        <begin position="1"/>
        <end position="22"/>
    </location>
</feature>
<dbReference type="PANTHER" id="PTHR48413:SF1">
    <property type="entry name" value="PROTEIN HEAT-STRESS-ASSOCIATED 32"/>
    <property type="match status" value="1"/>
</dbReference>
<sequence>MLRSSFAKSTRLQPLINRTQPHTRIPAPTLSSTTTTTTTTTRHISSTSPIGGPILLQEKDGFGFARSNPRPAKPRNTGVTEIRGPYYSVMGKRYLADVLETMGNHVDGLKFAGGSFSLFEEKPLRELIDLAHEHDVYVSTGGWAEHLLTHPDANTVFDRYLTKCKDLGFDVIELSSGFLSIPEDDWLRLVDKVHSYKLTAKPELGIQFGAGGDTPASDLQAIGTSDPGKLINLGRKFLNNGVKRLMIESEGITENVDSWRTDVVSRIMKELPPDQVMFEAADPKVFNWYIREFGIDVNVFVDHSQIVQLSCLRGGIWGTADTWGKVVSFRP</sequence>
<dbReference type="Pfam" id="PF02679">
    <property type="entry name" value="ComA"/>
    <property type="match status" value="1"/>
</dbReference>
<keyword evidence="4" id="KW-1185">Reference proteome</keyword>
<evidence type="ECO:0008006" key="5">
    <source>
        <dbReference type="Google" id="ProtNLM"/>
    </source>
</evidence>
<dbReference type="InterPro" id="IPR013785">
    <property type="entry name" value="Aldolase_TIM"/>
</dbReference>
<evidence type="ECO:0000313" key="4">
    <source>
        <dbReference type="Proteomes" id="UP000191285"/>
    </source>
</evidence>
<proteinExistence type="inferred from homology"/>
<feature type="compositionally biased region" description="Low complexity" evidence="2">
    <location>
        <begin position="29"/>
        <end position="48"/>
    </location>
</feature>
<dbReference type="SUPFAM" id="SSF102110">
    <property type="entry name" value="(2r)-phospho-3-sulfolactate synthase ComA"/>
    <property type="match status" value="1"/>
</dbReference>
<dbReference type="AlphaFoldDB" id="A0A1V6SLF6"/>